<dbReference type="Pfam" id="PF02742">
    <property type="entry name" value="Fe_dep_repr_C"/>
    <property type="match status" value="1"/>
</dbReference>
<reference evidence="14 15" key="1">
    <citation type="submission" date="2019-08" db="EMBL/GenBank/DDBJ databases">
        <title>In-depth cultivation of the pig gut microbiome towards novel bacterial diversity and tailored functional studies.</title>
        <authorList>
            <person name="Wylensek D."/>
            <person name="Hitch T.C.A."/>
            <person name="Clavel T."/>
        </authorList>
    </citation>
    <scope>NUCLEOTIDE SEQUENCE [LARGE SCALE GENOMIC DNA]</scope>
    <source>
        <strain evidence="14 15">WB03_NA08</strain>
    </source>
</reference>
<dbReference type="InterPro" id="IPR008988">
    <property type="entry name" value="Transcriptional_repressor_C"/>
</dbReference>
<dbReference type="SUPFAM" id="SSF46785">
    <property type="entry name" value="Winged helix' DNA-binding domain"/>
    <property type="match status" value="1"/>
</dbReference>
<protein>
    <recommendedName>
        <fullName evidence="12">Manganese transport regulator</fullName>
    </recommendedName>
</protein>
<evidence type="ECO:0000256" key="1">
    <source>
        <dbReference type="ARBA" id="ARBA00004496"/>
    </source>
</evidence>
<dbReference type="PANTHER" id="PTHR33238:SF11">
    <property type="entry name" value="TRANSCRIPTIONAL REGULATOR MNTR"/>
    <property type="match status" value="1"/>
</dbReference>
<dbReference type="InterPro" id="IPR036388">
    <property type="entry name" value="WH-like_DNA-bd_sf"/>
</dbReference>
<evidence type="ECO:0000256" key="3">
    <source>
        <dbReference type="ARBA" id="ARBA00011738"/>
    </source>
</evidence>
<keyword evidence="6" id="KW-0408">Iron</keyword>
<dbReference type="EMBL" id="VULO01000011">
    <property type="protein sequence ID" value="MSS85008.1"/>
    <property type="molecule type" value="Genomic_DNA"/>
</dbReference>
<feature type="domain" description="HTH dtxR-type" evidence="13">
    <location>
        <begin position="1"/>
        <end position="66"/>
    </location>
</feature>
<evidence type="ECO:0000256" key="11">
    <source>
        <dbReference type="ARBA" id="ARBA00023211"/>
    </source>
</evidence>
<dbReference type="GO" id="GO:0005737">
    <property type="term" value="C:cytoplasm"/>
    <property type="evidence" value="ECO:0007669"/>
    <property type="project" value="UniProtKB-SubCell"/>
</dbReference>
<dbReference type="InterPro" id="IPR038157">
    <property type="entry name" value="FeoA_core_dom"/>
</dbReference>
<dbReference type="InterPro" id="IPR022687">
    <property type="entry name" value="HTH_DTXR"/>
</dbReference>
<dbReference type="AlphaFoldDB" id="A0A6N7WA32"/>
<dbReference type="GO" id="GO:0003677">
    <property type="term" value="F:DNA binding"/>
    <property type="evidence" value="ECO:0007669"/>
    <property type="project" value="UniProtKB-KW"/>
</dbReference>
<dbReference type="GO" id="GO:0045892">
    <property type="term" value="P:negative regulation of DNA-templated transcription"/>
    <property type="evidence" value="ECO:0007669"/>
    <property type="project" value="TreeGrafter"/>
</dbReference>
<dbReference type="SMART" id="SM00529">
    <property type="entry name" value="HTH_DTXR"/>
    <property type="match status" value="1"/>
</dbReference>
<evidence type="ECO:0000256" key="12">
    <source>
        <dbReference type="ARBA" id="ARBA00032593"/>
    </source>
</evidence>
<dbReference type="InterPro" id="IPR011991">
    <property type="entry name" value="ArsR-like_HTH"/>
</dbReference>
<accession>A0A6N7WA32</accession>
<dbReference type="Gene3D" id="2.30.30.90">
    <property type="match status" value="1"/>
</dbReference>
<dbReference type="SUPFAM" id="SSF47979">
    <property type="entry name" value="Iron-dependent repressor protein, dimerization domain"/>
    <property type="match status" value="1"/>
</dbReference>
<keyword evidence="8" id="KW-0238">DNA-binding</keyword>
<keyword evidence="10" id="KW-0804">Transcription</keyword>
<sequence>MSTNSVVAEDYLKTLYAGEERGESALGVTELAKRMSVTPSTASETVRRLKKDGLVEHSPYQKVRLTKKGRLGALAVIRRHRLLETYLYEKLGFEWDEVHPEADALEHAASDALLDRIDQILGCPTRDPHGDPIPQLNEDYVPPRVRPLDEVGKGQSATVARISDEEPALLRHLESLGVVPDAHIEVVDKLGFAGLLRVRITPPEDWHPRNAAGLHASVAPGQESSFDLGDMAVQSIWVSVGGDEGSEPR</sequence>
<dbReference type="InterPro" id="IPR001367">
    <property type="entry name" value="Fe_dep_repressor"/>
</dbReference>
<evidence type="ECO:0000256" key="2">
    <source>
        <dbReference type="ARBA" id="ARBA00007871"/>
    </source>
</evidence>
<dbReference type="PROSITE" id="PS50944">
    <property type="entry name" value="HTH_DTXR"/>
    <property type="match status" value="1"/>
</dbReference>
<dbReference type="Pfam" id="PF04023">
    <property type="entry name" value="FeoA"/>
    <property type="match status" value="1"/>
</dbReference>
<evidence type="ECO:0000256" key="10">
    <source>
        <dbReference type="ARBA" id="ARBA00023163"/>
    </source>
</evidence>
<dbReference type="RefSeq" id="WP_154545874.1">
    <property type="nucleotide sequence ID" value="NZ_VULO01000011.1"/>
</dbReference>
<evidence type="ECO:0000313" key="14">
    <source>
        <dbReference type="EMBL" id="MSS85008.1"/>
    </source>
</evidence>
<dbReference type="CDD" id="cd00090">
    <property type="entry name" value="HTH_ARSR"/>
    <property type="match status" value="1"/>
</dbReference>
<keyword evidence="11" id="KW-0464">Manganese</keyword>
<dbReference type="Pfam" id="PF01325">
    <property type="entry name" value="Fe_dep_repress"/>
    <property type="match status" value="1"/>
</dbReference>
<comment type="similarity">
    <text evidence="2">Belongs to the DtxR/MntR family.</text>
</comment>
<evidence type="ECO:0000256" key="5">
    <source>
        <dbReference type="ARBA" id="ARBA00022491"/>
    </source>
</evidence>
<dbReference type="SUPFAM" id="SSF50037">
    <property type="entry name" value="C-terminal domain of transcriptional repressors"/>
    <property type="match status" value="1"/>
</dbReference>
<dbReference type="GO" id="GO:0046983">
    <property type="term" value="F:protein dimerization activity"/>
    <property type="evidence" value="ECO:0007669"/>
    <property type="project" value="InterPro"/>
</dbReference>
<name>A0A6N7WA32_9ACTO</name>
<dbReference type="InterPro" id="IPR007167">
    <property type="entry name" value="Fe-transptr_FeoA-like"/>
</dbReference>
<gene>
    <name evidence="14" type="ORF">FYJ24_09580</name>
</gene>
<dbReference type="InterPro" id="IPR036390">
    <property type="entry name" value="WH_DNA-bd_sf"/>
</dbReference>
<dbReference type="PANTHER" id="PTHR33238">
    <property type="entry name" value="IRON (METAL) DEPENDENT REPRESSOR, DTXR FAMILY"/>
    <property type="match status" value="1"/>
</dbReference>
<comment type="subcellular location">
    <subcellularLocation>
        <location evidence="1">Cytoplasm</location>
    </subcellularLocation>
</comment>
<organism evidence="14 15">
    <name type="scientific">Scrofimicrobium canadense</name>
    <dbReference type="NCBI Taxonomy" id="2652290"/>
    <lineage>
        <taxon>Bacteria</taxon>
        <taxon>Bacillati</taxon>
        <taxon>Actinomycetota</taxon>
        <taxon>Actinomycetes</taxon>
        <taxon>Actinomycetales</taxon>
        <taxon>Actinomycetaceae</taxon>
        <taxon>Scrofimicrobium</taxon>
    </lineage>
</organism>
<evidence type="ECO:0000259" key="13">
    <source>
        <dbReference type="PROSITE" id="PS50944"/>
    </source>
</evidence>
<evidence type="ECO:0000313" key="15">
    <source>
        <dbReference type="Proteomes" id="UP000470875"/>
    </source>
</evidence>
<evidence type="ECO:0000256" key="9">
    <source>
        <dbReference type="ARBA" id="ARBA00023159"/>
    </source>
</evidence>
<keyword evidence="5" id="KW-0678">Repressor</keyword>
<keyword evidence="15" id="KW-1185">Reference proteome</keyword>
<dbReference type="InterPro" id="IPR050536">
    <property type="entry name" value="DtxR_MntR_Metal-Reg"/>
</dbReference>
<proteinExistence type="inferred from homology"/>
<dbReference type="GO" id="GO:0003700">
    <property type="term" value="F:DNA-binding transcription factor activity"/>
    <property type="evidence" value="ECO:0007669"/>
    <property type="project" value="InterPro"/>
</dbReference>
<comment type="subunit">
    <text evidence="3">Homodimer.</text>
</comment>
<dbReference type="SMART" id="SM00899">
    <property type="entry name" value="FeoA"/>
    <property type="match status" value="1"/>
</dbReference>
<dbReference type="Gene3D" id="1.10.10.10">
    <property type="entry name" value="Winged helix-like DNA-binding domain superfamily/Winged helix DNA-binding domain"/>
    <property type="match status" value="1"/>
</dbReference>
<dbReference type="Proteomes" id="UP000470875">
    <property type="component" value="Unassembled WGS sequence"/>
</dbReference>
<keyword evidence="4" id="KW-0963">Cytoplasm</keyword>
<evidence type="ECO:0000256" key="8">
    <source>
        <dbReference type="ARBA" id="ARBA00023125"/>
    </source>
</evidence>
<keyword evidence="9" id="KW-0010">Activator</keyword>
<comment type="caution">
    <text evidence="14">The sequence shown here is derived from an EMBL/GenBank/DDBJ whole genome shotgun (WGS) entry which is preliminary data.</text>
</comment>
<evidence type="ECO:0000256" key="7">
    <source>
        <dbReference type="ARBA" id="ARBA00023015"/>
    </source>
</evidence>
<dbReference type="InterPro" id="IPR022689">
    <property type="entry name" value="Iron_dep_repressor"/>
</dbReference>
<dbReference type="InterPro" id="IPR036421">
    <property type="entry name" value="Fe_dep_repressor_sf"/>
</dbReference>
<evidence type="ECO:0000256" key="4">
    <source>
        <dbReference type="ARBA" id="ARBA00022490"/>
    </source>
</evidence>
<keyword evidence="7" id="KW-0805">Transcription regulation</keyword>
<dbReference type="GO" id="GO:0046914">
    <property type="term" value="F:transition metal ion binding"/>
    <property type="evidence" value="ECO:0007669"/>
    <property type="project" value="InterPro"/>
</dbReference>
<evidence type="ECO:0000256" key="6">
    <source>
        <dbReference type="ARBA" id="ARBA00023004"/>
    </source>
</evidence>